<dbReference type="Pfam" id="PF17482">
    <property type="entry name" value="Phage_sheath_1C"/>
    <property type="match status" value="1"/>
</dbReference>
<dbReference type="EMBL" id="JAGGJX010000001">
    <property type="protein sequence ID" value="MBP1854440.1"/>
    <property type="molecule type" value="Genomic_DNA"/>
</dbReference>
<feature type="domain" description="Tail sheath protein C-terminal" evidence="3">
    <location>
        <begin position="237"/>
        <end position="358"/>
    </location>
</feature>
<dbReference type="RefSeq" id="WP_209455956.1">
    <property type="nucleotide sequence ID" value="NZ_BAAACS010000017.1"/>
</dbReference>
<sequence length="359" mass="40099">MGLPNINISFKELALTAKERSARGIVSLVLRDKDALGFKEIHELDDIPSGLSEDNKKLVDLALIGNINSPNKVIIYVLSEVGEVLNESSEIRSALDFLETKEFNYICMPTATDEEKAIIKTWVQKLRDEDRVKVKAILANVDADYEGVINFTTDDIKQESESFTTGEFTARIAGLIAGTPLSQSITYAKLEDVDDIPKMTRQEAEAKIDSGELILIKEAGAIRIARGVNSRKTSTPDKGEIFQKIKIVDTLDLIHNDIKKVIIDEYIGRVTNNYDNKCLLVVAIKEYLEELEKEQLIMPSSVVDIDMDVHKTYLKSKEIDISNMSDQEIKEANTGSNVFLKAKVKSLDAMEDVELAIEI</sequence>
<feature type="domain" description="Tail sheath protein subtilisin-like" evidence="2">
    <location>
        <begin position="90"/>
        <end position="230"/>
    </location>
</feature>
<dbReference type="Proteomes" id="UP000767291">
    <property type="component" value="Unassembled WGS sequence"/>
</dbReference>
<evidence type="ECO:0000256" key="1">
    <source>
        <dbReference type="ARBA" id="ARBA00008005"/>
    </source>
</evidence>
<gene>
    <name evidence="4" type="ORF">J2Z43_000830</name>
</gene>
<dbReference type="InterPro" id="IPR035089">
    <property type="entry name" value="Phage_sheath_subtilisin"/>
</dbReference>
<keyword evidence="5" id="KW-1185">Reference proteome</keyword>
<name>A0ABS4E915_9FIRM</name>
<evidence type="ECO:0000313" key="4">
    <source>
        <dbReference type="EMBL" id="MBP1854440.1"/>
    </source>
</evidence>
<comment type="caution">
    <text evidence="4">The sequence shown here is derived from an EMBL/GenBank/DDBJ whole genome shotgun (WGS) entry which is preliminary data.</text>
</comment>
<organism evidence="4 5">
    <name type="scientific">Metaclostridioides mangenotii</name>
    <dbReference type="NCBI Taxonomy" id="1540"/>
    <lineage>
        <taxon>Bacteria</taxon>
        <taxon>Bacillati</taxon>
        <taxon>Bacillota</taxon>
        <taxon>Clostridia</taxon>
        <taxon>Peptostreptococcales</taxon>
        <taxon>Peptostreptococcaceae</taxon>
        <taxon>Metaclostridioides</taxon>
    </lineage>
</organism>
<comment type="similarity">
    <text evidence="1">Belongs to the myoviridae tail sheath protein family.</text>
</comment>
<accession>A0ABS4E915</accession>
<dbReference type="InterPro" id="IPR020287">
    <property type="entry name" value="Tail_sheath_C"/>
</dbReference>
<evidence type="ECO:0000259" key="3">
    <source>
        <dbReference type="Pfam" id="PF17482"/>
    </source>
</evidence>
<reference evidence="4 5" key="1">
    <citation type="submission" date="2021-03" db="EMBL/GenBank/DDBJ databases">
        <title>Genomic Encyclopedia of Type Strains, Phase IV (KMG-IV): sequencing the most valuable type-strain genomes for metagenomic binning, comparative biology and taxonomic classification.</title>
        <authorList>
            <person name="Goeker M."/>
        </authorList>
    </citation>
    <scope>NUCLEOTIDE SEQUENCE [LARGE SCALE GENOMIC DNA]</scope>
    <source>
        <strain evidence="4 5">DSM 1289</strain>
    </source>
</reference>
<dbReference type="Gene3D" id="3.40.50.11790">
    <property type="match status" value="1"/>
</dbReference>
<protein>
    <submittedName>
        <fullName evidence="4">Tetrahydromethanopterin S-methyltransferase subunit A</fullName>
    </submittedName>
</protein>
<proteinExistence type="inferred from homology"/>
<evidence type="ECO:0000259" key="2">
    <source>
        <dbReference type="Pfam" id="PF04984"/>
    </source>
</evidence>
<evidence type="ECO:0000313" key="5">
    <source>
        <dbReference type="Proteomes" id="UP000767291"/>
    </source>
</evidence>
<dbReference type="Pfam" id="PF04984">
    <property type="entry name" value="Phage_sheath_1"/>
    <property type="match status" value="1"/>
</dbReference>
<dbReference type="Gene3D" id="3.30.1370.220">
    <property type="match status" value="1"/>
</dbReference>